<dbReference type="RefSeq" id="WP_252954915.1">
    <property type="nucleotide sequence ID" value="NZ_JAFIRR010000123.1"/>
</dbReference>
<gene>
    <name evidence="2" type="ORF">JYK14_19265</name>
</gene>
<protein>
    <submittedName>
        <fullName evidence="2">Uncharacterized protein</fullName>
    </submittedName>
</protein>
<organism evidence="2 3">
    <name type="scientific">Siccirubricoccus soli</name>
    <dbReference type="NCBI Taxonomy" id="2899147"/>
    <lineage>
        <taxon>Bacteria</taxon>
        <taxon>Pseudomonadati</taxon>
        <taxon>Pseudomonadota</taxon>
        <taxon>Alphaproteobacteria</taxon>
        <taxon>Acetobacterales</taxon>
        <taxon>Roseomonadaceae</taxon>
        <taxon>Siccirubricoccus</taxon>
    </lineage>
</organism>
<dbReference type="EMBL" id="JAFIRR010000123">
    <property type="protein sequence ID" value="MCO6418287.1"/>
    <property type="molecule type" value="Genomic_DNA"/>
</dbReference>
<feature type="transmembrane region" description="Helical" evidence="1">
    <location>
        <begin position="30"/>
        <end position="47"/>
    </location>
</feature>
<evidence type="ECO:0000256" key="1">
    <source>
        <dbReference type="SAM" id="Phobius"/>
    </source>
</evidence>
<comment type="caution">
    <text evidence="2">The sequence shown here is derived from an EMBL/GenBank/DDBJ whole genome shotgun (WGS) entry which is preliminary data.</text>
</comment>
<evidence type="ECO:0000313" key="2">
    <source>
        <dbReference type="EMBL" id="MCO6418287.1"/>
    </source>
</evidence>
<keyword evidence="3" id="KW-1185">Reference proteome</keyword>
<evidence type="ECO:0000313" key="3">
    <source>
        <dbReference type="Proteomes" id="UP001523392"/>
    </source>
</evidence>
<accession>A0ABT1D8M4</accession>
<sequence length="51" mass="5394">MWIRAILVVAGALAALVVARDAPNFLVVEAMIGVALIAAVVLLLALVNRRR</sequence>
<keyword evidence="1" id="KW-1133">Transmembrane helix</keyword>
<keyword evidence="1" id="KW-0472">Membrane</keyword>
<reference evidence="2 3" key="1">
    <citation type="submission" date="2021-12" db="EMBL/GenBank/DDBJ databases">
        <title>Siccirubricoccus leaddurans sp. nov., a high concentration Zn2+ tolerance bacterium.</title>
        <authorList>
            <person name="Cao Y."/>
        </authorList>
    </citation>
    <scope>NUCLEOTIDE SEQUENCE [LARGE SCALE GENOMIC DNA]</scope>
    <source>
        <strain evidence="2 3">KC 17139</strain>
    </source>
</reference>
<name>A0ABT1D8M4_9PROT</name>
<proteinExistence type="predicted"/>
<dbReference type="Proteomes" id="UP001523392">
    <property type="component" value="Unassembled WGS sequence"/>
</dbReference>
<keyword evidence="1" id="KW-0812">Transmembrane</keyword>